<keyword evidence="8 16" id="KW-0418">Kinase</keyword>
<dbReference type="GO" id="GO:0005524">
    <property type="term" value="F:ATP binding"/>
    <property type="evidence" value="ECO:0007669"/>
    <property type="project" value="UniProtKB-KW"/>
</dbReference>
<evidence type="ECO:0000313" key="16">
    <source>
        <dbReference type="EMBL" id="PYZ92958.1"/>
    </source>
</evidence>
<proteinExistence type="predicted"/>
<dbReference type="SUPFAM" id="SSF55785">
    <property type="entry name" value="PYP-like sensor domain (PAS domain)"/>
    <property type="match status" value="1"/>
</dbReference>
<evidence type="ECO:0000313" key="17">
    <source>
        <dbReference type="Proteomes" id="UP000248214"/>
    </source>
</evidence>
<dbReference type="Pfam" id="PF00672">
    <property type="entry name" value="HAMP"/>
    <property type="match status" value="1"/>
</dbReference>
<keyword evidence="12" id="KW-1133">Transmembrane helix</keyword>
<keyword evidence="12" id="KW-0812">Transmembrane</keyword>
<evidence type="ECO:0000256" key="12">
    <source>
        <dbReference type="SAM" id="Phobius"/>
    </source>
</evidence>
<sequence>MLRNMTFRSKILSVLLLTTALLSSFSFVFIQSMNEMNQVSDDLTNRNIPEFVWLSHWEETLHVKEHMVETALISEFCCDFIDRYEVYQRDADEELIEEYGQVPRALEHLKREMDLLDFLIINEVSGLISFGSEDAAASVIQEQYLTQMSELHQDVHAEKDAVLTSLKGHSDRFSYIIEDSLWLLLLLTSLAIILSILAAYIISKDLTRPVEKIERKLGKIAKGQYGLTLEEANQVELKSLTKSINAMSVRLKESFETIMDDKVYREQILNSLPIGIVTSDEKTGDLVLNDAAKQLLGSQPEHIWSLVGRKNYPINKDFWLAFSSKEIFQNVKLSYQSSEGQRFLLVSQSQLVNRNREIIGKVFYYIDITETEELEKKMQQNEKLAYVGELSAGAAHEIRNPLAVIDGFLSLMNQSLSSGEREQYRVPLLLKELERINSIIEEMLMLTKPSAPNMKKVYLEDILQDILPLIKQSAGNEEIQFHIQLQPSPLYIDPAQMKQVLHNLVRNSVEAMDGSGEISITSEILDNKYQIFLQDTGPGIPENIKREIFDPFLTSKDSGTGLGLTIAQRILNNHEGKLELLSSSESGTCFLLELPFSEGQ</sequence>
<evidence type="ECO:0000256" key="5">
    <source>
        <dbReference type="ARBA" id="ARBA00022553"/>
    </source>
</evidence>
<dbReference type="OrthoDB" id="9815750at2"/>
<accession>A0A323TCY2</accession>
<dbReference type="InterPro" id="IPR005467">
    <property type="entry name" value="His_kinase_dom"/>
</dbReference>
<dbReference type="InterPro" id="IPR036097">
    <property type="entry name" value="HisK_dim/P_sf"/>
</dbReference>
<feature type="domain" description="HAMP" evidence="15">
    <location>
        <begin position="204"/>
        <end position="256"/>
    </location>
</feature>
<name>A0A323TCY2_9BACI</name>
<feature type="domain" description="PAC" evidence="14">
    <location>
        <begin position="329"/>
        <end position="380"/>
    </location>
</feature>
<dbReference type="InterPro" id="IPR000700">
    <property type="entry name" value="PAS-assoc_C"/>
</dbReference>
<dbReference type="Pfam" id="PF02518">
    <property type="entry name" value="HATPase_c"/>
    <property type="match status" value="1"/>
</dbReference>
<evidence type="ECO:0000256" key="1">
    <source>
        <dbReference type="ARBA" id="ARBA00000085"/>
    </source>
</evidence>
<dbReference type="GO" id="GO:0000155">
    <property type="term" value="F:phosphorelay sensor kinase activity"/>
    <property type="evidence" value="ECO:0007669"/>
    <property type="project" value="InterPro"/>
</dbReference>
<dbReference type="PANTHER" id="PTHR43065:SF10">
    <property type="entry name" value="PEROXIDE STRESS-ACTIVATED HISTIDINE KINASE MAK3"/>
    <property type="match status" value="1"/>
</dbReference>
<keyword evidence="11 12" id="KW-0472">Membrane</keyword>
<evidence type="ECO:0000259" key="13">
    <source>
        <dbReference type="PROSITE" id="PS50109"/>
    </source>
</evidence>
<dbReference type="EMBL" id="PDOD01000003">
    <property type="protein sequence ID" value="PYZ92958.1"/>
    <property type="molecule type" value="Genomic_DNA"/>
</dbReference>
<evidence type="ECO:0000259" key="14">
    <source>
        <dbReference type="PROSITE" id="PS50113"/>
    </source>
</evidence>
<dbReference type="PRINTS" id="PR00344">
    <property type="entry name" value="BCTRLSENSOR"/>
</dbReference>
<keyword evidence="7" id="KW-0547">Nucleotide-binding</keyword>
<evidence type="ECO:0000256" key="11">
    <source>
        <dbReference type="ARBA" id="ARBA00023136"/>
    </source>
</evidence>
<evidence type="ECO:0000256" key="4">
    <source>
        <dbReference type="ARBA" id="ARBA00022475"/>
    </source>
</evidence>
<keyword evidence="5" id="KW-0597">Phosphoprotein</keyword>
<evidence type="ECO:0000256" key="10">
    <source>
        <dbReference type="ARBA" id="ARBA00023012"/>
    </source>
</evidence>
<dbReference type="SUPFAM" id="SSF55874">
    <property type="entry name" value="ATPase domain of HSP90 chaperone/DNA topoisomerase II/histidine kinase"/>
    <property type="match status" value="1"/>
</dbReference>
<dbReference type="SMART" id="SM00388">
    <property type="entry name" value="HisKA"/>
    <property type="match status" value="1"/>
</dbReference>
<dbReference type="Gene3D" id="1.10.287.130">
    <property type="match status" value="1"/>
</dbReference>
<dbReference type="CDD" id="cd00082">
    <property type="entry name" value="HisKA"/>
    <property type="match status" value="1"/>
</dbReference>
<reference evidence="16 17" key="1">
    <citation type="submission" date="2017-10" db="EMBL/GenBank/DDBJ databases">
        <title>Bacillus sp. nov., a halophilic bacterium isolated from a Keqin Lake.</title>
        <authorList>
            <person name="Wang H."/>
        </authorList>
    </citation>
    <scope>NUCLEOTIDE SEQUENCE [LARGE SCALE GENOMIC DNA]</scope>
    <source>
        <strain evidence="16 17">KQ-12</strain>
    </source>
</reference>
<keyword evidence="17" id="KW-1185">Reference proteome</keyword>
<dbReference type="SMART" id="SM00304">
    <property type="entry name" value="HAMP"/>
    <property type="match status" value="1"/>
</dbReference>
<dbReference type="Gene3D" id="6.10.340.10">
    <property type="match status" value="1"/>
</dbReference>
<keyword evidence="4" id="KW-1003">Cell membrane</keyword>
<dbReference type="PROSITE" id="PS50113">
    <property type="entry name" value="PAC"/>
    <property type="match status" value="1"/>
</dbReference>
<dbReference type="Pfam" id="PF00512">
    <property type="entry name" value="HisKA"/>
    <property type="match status" value="1"/>
</dbReference>
<keyword evidence="9" id="KW-0067">ATP-binding</keyword>
<dbReference type="SMART" id="SM00387">
    <property type="entry name" value="HATPase_c"/>
    <property type="match status" value="1"/>
</dbReference>
<dbReference type="AlphaFoldDB" id="A0A323TCY2"/>
<dbReference type="InterPro" id="IPR003660">
    <property type="entry name" value="HAMP_dom"/>
</dbReference>
<dbReference type="CDD" id="cd06225">
    <property type="entry name" value="HAMP"/>
    <property type="match status" value="1"/>
</dbReference>
<dbReference type="InterPro" id="IPR003594">
    <property type="entry name" value="HATPase_dom"/>
</dbReference>
<comment type="subcellular location">
    <subcellularLocation>
        <location evidence="2">Cell membrane</location>
        <topology evidence="2">Multi-pass membrane protein</topology>
    </subcellularLocation>
</comment>
<dbReference type="Gene3D" id="3.30.565.10">
    <property type="entry name" value="Histidine kinase-like ATPase, C-terminal domain"/>
    <property type="match status" value="1"/>
</dbReference>
<evidence type="ECO:0000256" key="7">
    <source>
        <dbReference type="ARBA" id="ARBA00022741"/>
    </source>
</evidence>
<feature type="transmembrane region" description="Helical" evidence="12">
    <location>
        <begin position="181"/>
        <end position="202"/>
    </location>
</feature>
<dbReference type="GO" id="GO:0005886">
    <property type="term" value="C:plasma membrane"/>
    <property type="evidence" value="ECO:0007669"/>
    <property type="project" value="UniProtKB-SubCell"/>
</dbReference>
<evidence type="ECO:0000256" key="3">
    <source>
        <dbReference type="ARBA" id="ARBA00012438"/>
    </source>
</evidence>
<dbReference type="InterPro" id="IPR035965">
    <property type="entry name" value="PAS-like_dom_sf"/>
</dbReference>
<dbReference type="Gene3D" id="3.30.450.20">
    <property type="entry name" value="PAS domain"/>
    <property type="match status" value="1"/>
</dbReference>
<dbReference type="InterPro" id="IPR036890">
    <property type="entry name" value="HATPase_C_sf"/>
</dbReference>
<feature type="domain" description="Histidine kinase" evidence="13">
    <location>
        <begin position="393"/>
        <end position="598"/>
    </location>
</feature>
<evidence type="ECO:0000256" key="9">
    <source>
        <dbReference type="ARBA" id="ARBA00022840"/>
    </source>
</evidence>
<evidence type="ECO:0000256" key="2">
    <source>
        <dbReference type="ARBA" id="ARBA00004651"/>
    </source>
</evidence>
<comment type="caution">
    <text evidence="16">The sequence shown here is derived from an EMBL/GenBank/DDBJ whole genome shotgun (WGS) entry which is preliminary data.</text>
</comment>
<organism evidence="16 17">
    <name type="scientific">Salipaludibacillus keqinensis</name>
    <dbReference type="NCBI Taxonomy" id="2045207"/>
    <lineage>
        <taxon>Bacteria</taxon>
        <taxon>Bacillati</taxon>
        <taxon>Bacillota</taxon>
        <taxon>Bacilli</taxon>
        <taxon>Bacillales</taxon>
        <taxon>Bacillaceae</taxon>
    </lineage>
</organism>
<evidence type="ECO:0000256" key="8">
    <source>
        <dbReference type="ARBA" id="ARBA00022777"/>
    </source>
</evidence>
<keyword evidence="10" id="KW-0902">Two-component regulatory system</keyword>
<dbReference type="EC" id="2.7.13.3" evidence="3"/>
<keyword evidence="6" id="KW-0808">Transferase</keyword>
<dbReference type="Proteomes" id="UP000248214">
    <property type="component" value="Unassembled WGS sequence"/>
</dbReference>
<evidence type="ECO:0000256" key="6">
    <source>
        <dbReference type="ARBA" id="ARBA00022679"/>
    </source>
</evidence>
<dbReference type="InterPro" id="IPR004358">
    <property type="entry name" value="Sig_transdc_His_kin-like_C"/>
</dbReference>
<dbReference type="PROSITE" id="PS50109">
    <property type="entry name" value="HIS_KIN"/>
    <property type="match status" value="1"/>
</dbReference>
<protein>
    <recommendedName>
        <fullName evidence="3">histidine kinase</fullName>
        <ecNumber evidence="3">2.7.13.3</ecNumber>
    </recommendedName>
</protein>
<evidence type="ECO:0000259" key="15">
    <source>
        <dbReference type="PROSITE" id="PS50885"/>
    </source>
</evidence>
<dbReference type="PANTHER" id="PTHR43065">
    <property type="entry name" value="SENSOR HISTIDINE KINASE"/>
    <property type="match status" value="1"/>
</dbReference>
<comment type="catalytic activity">
    <reaction evidence="1">
        <text>ATP + protein L-histidine = ADP + protein N-phospho-L-histidine.</text>
        <dbReference type="EC" id="2.7.13.3"/>
    </reaction>
</comment>
<dbReference type="SUPFAM" id="SSF47384">
    <property type="entry name" value="Homodimeric domain of signal transducing histidine kinase"/>
    <property type="match status" value="1"/>
</dbReference>
<gene>
    <name evidence="16" type="ORF">CR194_13795</name>
</gene>
<dbReference type="PROSITE" id="PS50885">
    <property type="entry name" value="HAMP"/>
    <property type="match status" value="1"/>
</dbReference>
<dbReference type="InterPro" id="IPR003661">
    <property type="entry name" value="HisK_dim/P_dom"/>
</dbReference>